<dbReference type="CDD" id="cd00342">
    <property type="entry name" value="gram_neg_porins"/>
    <property type="match status" value="1"/>
</dbReference>
<sequence>MKKSIVALAVLGSFAGVAAAQSSVTLFGVVDAAMRYTSANGKSVYSLASGGNTTSRFGVRGVEDLGGGLKAGFWLESQVNLDAGSADATRFWSRRATVSLISDTMGEVRLGRFKTSVRLQIEDFDPTATTGLGATTNLYSALGSGVDMSRRDNQVSYSLPGNLGGFYGSVDVAAGEGSSAINKDVGGRVGYKAGAFNVGAAYSESGVSTKFKLMSLGGSYDMGFMKAFATYSTTEFGAHSQDIYNLSVTAPIGAGLVWAGYTAADYSGPKVGSISGDSSQIAAGYVHNLSKRTALYTSVSYIDNKAGANFSLNGNNPAVNKDGRSGGFDVGVKHSF</sequence>
<dbReference type="InterPro" id="IPR023614">
    <property type="entry name" value="Porin_dom_sf"/>
</dbReference>
<evidence type="ECO:0000256" key="3">
    <source>
        <dbReference type="ARBA" id="ARBA00022448"/>
    </source>
</evidence>
<feature type="signal peptide" evidence="11">
    <location>
        <begin position="1"/>
        <end position="19"/>
    </location>
</feature>
<evidence type="ECO:0000313" key="14">
    <source>
        <dbReference type="Proteomes" id="UP001209701"/>
    </source>
</evidence>
<gene>
    <name evidence="13" type="ORF">LNV07_10595</name>
</gene>
<evidence type="ECO:0000256" key="7">
    <source>
        <dbReference type="ARBA" id="ARBA00023065"/>
    </source>
</evidence>
<keyword evidence="3" id="KW-0813">Transport</keyword>
<dbReference type="InterPro" id="IPR033900">
    <property type="entry name" value="Gram_neg_porin_domain"/>
</dbReference>
<evidence type="ECO:0000256" key="9">
    <source>
        <dbReference type="ARBA" id="ARBA00023136"/>
    </source>
</evidence>
<dbReference type="PRINTS" id="PR00184">
    <property type="entry name" value="NEISSPPORIN"/>
</dbReference>
<keyword evidence="7" id="KW-0406">Ion transport</keyword>
<evidence type="ECO:0000256" key="8">
    <source>
        <dbReference type="ARBA" id="ARBA00023114"/>
    </source>
</evidence>
<dbReference type="SUPFAM" id="SSF56935">
    <property type="entry name" value="Porins"/>
    <property type="match status" value="1"/>
</dbReference>
<keyword evidence="10" id="KW-0998">Cell outer membrane</keyword>
<proteinExistence type="predicted"/>
<organism evidence="13 14">
    <name type="scientific">Roseateles oligotrophus</name>
    <dbReference type="NCBI Taxonomy" id="1769250"/>
    <lineage>
        <taxon>Bacteria</taxon>
        <taxon>Pseudomonadati</taxon>
        <taxon>Pseudomonadota</taxon>
        <taxon>Betaproteobacteria</taxon>
        <taxon>Burkholderiales</taxon>
        <taxon>Sphaerotilaceae</taxon>
        <taxon>Roseateles</taxon>
    </lineage>
</organism>
<evidence type="ECO:0000256" key="5">
    <source>
        <dbReference type="ARBA" id="ARBA00022692"/>
    </source>
</evidence>
<evidence type="ECO:0000259" key="12">
    <source>
        <dbReference type="Pfam" id="PF13609"/>
    </source>
</evidence>
<dbReference type="InterPro" id="IPR050298">
    <property type="entry name" value="Gram-neg_bact_OMP"/>
</dbReference>
<evidence type="ECO:0000256" key="10">
    <source>
        <dbReference type="ARBA" id="ARBA00023237"/>
    </source>
</evidence>
<evidence type="ECO:0000256" key="6">
    <source>
        <dbReference type="ARBA" id="ARBA00022729"/>
    </source>
</evidence>
<keyword evidence="4" id="KW-1134">Transmembrane beta strand</keyword>
<dbReference type="InterPro" id="IPR002299">
    <property type="entry name" value="Porin_Neis"/>
</dbReference>
<evidence type="ECO:0000256" key="4">
    <source>
        <dbReference type="ARBA" id="ARBA00022452"/>
    </source>
</evidence>
<evidence type="ECO:0000256" key="2">
    <source>
        <dbReference type="ARBA" id="ARBA00011233"/>
    </source>
</evidence>
<dbReference type="PANTHER" id="PTHR34501:SF9">
    <property type="entry name" value="MAJOR OUTER MEMBRANE PROTEIN P.IA"/>
    <property type="match status" value="1"/>
</dbReference>
<feature type="domain" description="Porin" evidence="12">
    <location>
        <begin position="7"/>
        <end position="306"/>
    </location>
</feature>
<dbReference type="Pfam" id="PF13609">
    <property type="entry name" value="Porin_4"/>
    <property type="match status" value="1"/>
</dbReference>
<keyword evidence="8" id="KW-0626">Porin</keyword>
<comment type="subunit">
    <text evidence="2">Homotrimer.</text>
</comment>
<evidence type="ECO:0000256" key="1">
    <source>
        <dbReference type="ARBA" id="ARBA00004571"/>
    </source>
</evidence>
<protein>
    <submittedName>
        <fullName evidence="13">Porin</fullName>
    </submittedName>
</protein>
<keyword evidence="14" id="KW-1185">Reference proteome</keyword>
<keyword evidence="6 11" id="KW-0732">Signal</keyword>
<comment type="subcellular location">
    <subcellularLocation>
        <location evidence="1">Cell outer membrane</location>
        <topology evidence="1">Multi-pass membrane protein</topology>
    </subcellularLocation>
</comment>
<dbReference type="RefSeq" id="WP_263571127.1">
    <property type="nucleotide sequence ID" value="NZ_JAJIRN010000004.1"/>
</dbReference>
<keyword evidence="9" id="KW-0472">Membrane</keyword>
<name>A0ABT2YEQ6_9BURK</name>
<evidence type="ECO:0000313" key="13">
    <source>
        <dbReference type="EMBL" id="MCV2368535.1"/>
    </source>
</evidence>
<reference evidence="13 14" key="1">
    <citation type="submission" date="2021-11" db="EMBL/GenBank/DDBJ databases">
        <authorList>
            <person name="Liang Q."/>
            <person name="Mou H."/>
            <person name="Liu Z."/>
        </authorList>
    </citation>
    <scope>NUCLEOTIDE SEQUENCE [LARGE SCALE GENOMIC DNA]</scope>
    <source>
        <strain evidence="13 14">CHU3</strain>
    </source>
</reference>
<comment type="caution">
    <text evidence="13">The sequence shown here is derived from an EMBL/GenBank/DDBJ whole genome shotgun (WGS) entry which is preliminary data.</text>
</comment>
<dbReference type="PANTHER" id="PTHR34501">
    <property type="entry name" value="PROTEIN YDDL-RELATED"/>
    <property type="match status" value="1"/>
</dbReference>
<dbReference type="Proteomes" id="UP001209701">
    <property type="component" value="Unassembled WGS sequence"/>
</dbReference>
<keyword evidence="5" id="KW-0812">Transmembrane</keyword>
<dbReference type="EMBL" id="JAJIRN010000004">
    <property type="protein sequence ID" value="MCV2368535.1"/>
    <property type="molecule type" value="Genomic_DNA"/>
</dbReference>
<accession>A0ABT2YEQ6</accession>
<feature type="chain" id="PRO_5046979582" evidence="11">
    <location>
        <begin position="20"/>
        <end position="336"/>
    </location>
</feature>
<evidence type="ECO:0000256" key="11">
    <source>
        <dbReference type="SAM" id="SignalP"/>
    </source>
</evidence>
<dbReference type="Gene3D" id="2.40.160.10">
    <property type="entry name" value="Porin"/>
    <property type="match status" value="1"/>
</dbReference>